<sequence length="173" mass="20403">MFKNFFKFVGENKSCRSIKDFINAVSGKSYLNGMYRFFEKNDIDEWNDIVGDCFPKYKDTFSVLSYDWMGRIFALEKKTNMVILFEPGTGDVYDTDADIIKFHDELISQNPIECLVSDLFEYWYKANDYKPLAYKDCVSYKVPLFLGGKDELDNLDICDMEVYWEIMMPLMNL</sequence>
<dbReference type="Pfam" id="PF08906">
    <property type="entry name" value="T6SS_Tdi1_C"/>
    <property type="match status" value="1"/>
</dbReference>
<organism evidence="2 3">
    <name type="scientific">Ruminococcus bicirculans</name>
    <name type="common">ex Wegman et al. 2014</name>
    <dbReference type="NCBI Taxonomy" id="1160721"/>
    <lineage>
        <taxon>Bacteria</taxon>
        <taxon>Bacillati</taxon>
        <taxon>Bacillota</taxon>
        <taxon>Clostridia</taxon>
        <taxon>Eubacteriales</taxon>
        <taxon>Oscillospiraceae</taxon>
        <taxon>Ruminococcus</taxon>
    </lineage>
</organism>
<dbReference type="EMBL" id="JANGCN010000019">
    <property type="protein sequence ID" value="MCQ5153503.1"/>
    <property type="molecule type" value="Genomic_DNA"/>
</dbReference>
<comment type="caution">
    <text evidence="2">The sequence shown here is derived from an EMBL/GenBank/DDBJ whole genome shotgun (WGS) entry which is preliminary data.</text>
</comment>
<proteinExistence type="predicted"/>
<dbReference type="RefSeq" id="WP_256322183.1">
    <property type="nucleotide sequence ID" value="NZ_JANGCN010000019.1"/>
</dbReference>
<accession>A0AAW5KLI5</accession>
<dbReference type="InterPro" id="IPR015002">
    <property type="entry name" value="T6SS_Tdi1_C"/>
</dbReference>
<dbReference type="AlphaFoldDB" id="A0AAW5KLI5"/>
<reference evidence="2" key="1">
    <citation type="submission" date="2022-06" db="EMBL/GenBank/DDBJ databases">
        <title>Isolation of gut microbiota from human fecal samples.</title>
        <authorList>
            <person name="Pamer E.G."/>
            <person name="Barat B."/>
            <person name="Waligurski E."/>
            <person name="Medina S."/>
            <person name="Paddock L."/>
            <person name="Mostad J."/>
        </authorList>
    </citation>
    <scope>NUCLEOTIDE SEQUENCE</scope>
    <source>
        <strain evidence="2">DFI.5.57</strain>
    </source>
</reference>
<feature type="domain" description="T6SS immunity protein Tdi1 C-terminal" evidence="1">
    <location>
        <begin position="128"/>
        <end position="168"/>
    </location>
</feature>
<evidence type="ECO:0000313" key="3">
    <source>
        <dbReference type="Proteomes" id="UP001206236"/>
    </source>
</evidence>
<evidence type="ECO:0000259" key="1">
    <source>
        <dbReference type="Pfam" id="PF08906"/>
    </source>
</evidence>
<name>A0AAW5KLI5_9FIRM</name>
<dbReference type="Proteomes" id="UP001206236">
    <property type="component" value="Unassembled WGS sequence"/>
</dbReference>
<gene>
    <name evidence="2" type="ORF">NE632_09290</name>
</gene>
<evidence type="ECO:0000313" key="2">
    <source>
        <dbReference type="EMBL" id="MCQ5153503.1"/>
    </source>
</evidence>
<protein>
    <submittedName>
        <fullName evidence="2">DUF1851 domain-containing protein</fullName>
    </submittedName>
</protein>